<dbReference type="OrthoDB" id="165208at2"/>
<keyword evidence="2" id="KW-1185">Reference proteome</keyword>
<dbReference type="RefSeq" id="WP_089319652.1">
    <property type="nucleotide sequence ID" value="NZ_FZOQ01000011.1"/>
</dbReference>
<dbReference type="Proteomes" id="UP000198432">
    <property type="component" value="Unassembled WGS sequence"/>
</dbReference>
<protein>
    <recommendedName>
        <fullName evidence="3">Antibiotic biosynthesis monooxygenase</fullName>
    </recommendedName>
</protein>
<evidence type="ECO:0000313" key="2">
    <source>
        <dbReference type="Proteomes" id="UP000198432"/>
    </source>
</evidence>
<dbReference type="SUPFAM" id="SSF54909">
    <property type="entry name" value="Dimeric alpha+beta barrel"/>
    <property type="match status" value="1"/>
</dbReference>
<evidence type="ECO:0008006" key="3">
    <source>
        <dbReference type="Google" id="ProtNLM"/>
    </source>
</evidence>
<name>A0A239GJ74_9BACT</name>
<proteinExistence type="predicted"/>
<organism evidence="1 2">
    <name type="scientific">Pontibacter ummariensis</name>
    <dbReference type="NCBI Taxonomy" id="1610492"/>
    <lineage>
        <taxon>Bacteria</taxon>
        <taxon>Pseudomonadati</taxon>
        <taxon>Bacteroidota</taxon>
        <taxon>Cytophagia</taxon>
        <taxon>Cytophagales</taxon>
        <taxon>Hymenobacteraceae</taxon>
        <taxon>Pontibacter</taxon>
    </lineage>
</organism>
<gene>
    <name evidence="1" type="ORF">SAMN06296052_11193</name>
</gene>
<dbReference type="InterPro" id="IPR011008">
    <property type="entry name" value="Dimeric_a/b-barrel"/>
</dbReference>
<reference evidence="2" key="1">
    <citation type="submission" date="2017-06" db="EMBL/GenBank/DDBJ databases">
        <authorList>
            <person name="Varghese N."/>
            <person name="Submissions S."/>
        </authorList>
    </citation>
    <scope>NUCLEOTIDE SEQUENCE [LARGE SCALE GENOMIC DNA]</scope>
    <source>
        <strain evidence="2">NKM1</strain>
    </source>
</reference>
<sequence length="87" mass="9941">MIARYWTGQVKPEEANNYTKYLQEELFPKMALLEGFQGASIMRRELSHAVDFLIISNWSSMEAIQKFAGEHLTVAVVSDKAQQMMVS</sequence>
<dbReference type="EMBL" id="FZOQ01000011">
    <property type="protein sequence ID" value="SNS69199.1"/>
    <property type="molecule type" value="Genomic_DNA"/>
</dbReference>
<accession>A0A239GJ74</accession>
<dbReference type="AlphaFoldDB" id="A0A239GJ74"/>
<evidence type="ECO:0000313" key="1">
    <source>
        <dbReference type="EMBL" id="SNS69199.1"/>
    </source>
</evidence>